<dbReference type="Proteomes" id="UP000052237">
    <property type="component" value="Unassembled WGS sequence"/>
</dbReference>
<organism evidence="2 3">
    <name type="scientific">Campylobacter hyointestinalis subsp. hyointestinalis</name>
    <dbReference type="NCBI Taxonomy" id="91352"/>
    <lineage>
        <taxon>Bacteria</taxon>
        <taxon>Pseudomonadati</taxon>
        <taxon>Campylobacterota</taxon>
        <taxon>Epsilonproteobacteria</taxon>
        <taxon>Campylobacterales</taxon>
        <taxon>Campylobacteraceae</taxon>
        <taxon>Campylobacter</taxon>
    </lineage>
</organism>
<dbReference type="EMBL" id="FAVB01000002">
    <property type="protein sequence ID" value="CUU80904.1"/>
    <property type="molecule type" value="Genomic_DNA"/>
</dbReference>
<dbReference type="AlphaFoldDB" id="A0A0S4SPG8"/>
<feature type="chain" id="PRO_5009799905" evidence="1">
    <location>
        <begin position="20"/>
        <end position="57"/>
    </location>
</feature>
<evidence type="ECO:0000313" key="3">
    <source>
        <dbReference type="Proteomes" id="UP000052237"/>
    </source>
</evidence>
<dbReference type="RefSeq" id="WP_230937476.1">
    <property type="nucleotide sequence ID" value="NZ_FAVB01000002.1"/>
</dbReference>
<keyword evidence="1" id="KW-0732">Signal</keyword>
<gene>
    <name evidence="2" type="ORF">ERS686654_01225</name>
</gene>
<proteinExistence type="predicted"/>
<evidence type="ECO:0000313" key="2">
    <source>
        <dbReference type="EMBL" id="CUU80904.1"/>
    </source>
</evidence>
<reference evidence="2 3" key="1">
    <citation type="submission" date="2015-11" db="EMBL/GenBank/DDBJ databases">
        <authorList>
            <consortium name="Pathogen Informatics"/>
        </authorList>
    </citation>
    <scope>NUCLEOTIDE SEQUENCE [LARGE SCALE GENOMIC DNA]</scope>
    <source>
        <strain evidence="2 3">006A-0059</strain>
    </source>
</reference>
<comment type="caution">
    <text evidence="2">The sequence shown here is derived from an EMBL/GenBank/DDBJ whole genome shotgun (WGS) entry which is preliminary data.</text>
</comment>
<sequence length="57" mass="5857">MKSFMILSAVAALALSLNASSVTLDGSNVTSRDIVDIANGAKVGIDQNAFSKVKKST</sequence>
<feature type="signal peptide" evidence="1">
    <location>
        <begin position="1"/>
        <end position="19"/>
    </location>
</feature>
<keyword evidence="3" id="KW-1185">Reference proteome</keyword>
<protein>
    <submittedName>
        <fullName evidence="2">Phenylalanine and histidine ammonia-lyase</fullName>
    </submittedName>
</protein>
<name>A0A0S4SPG8_CAMHY</name>
<accession>A0A0S4SPG8</accession>
<evidence type="ECO:0000256" key="1">
    <source>
        <dbReference type="SAM" id="SignalP"/>
    </source>
</evidence>